<gene>
    <name evidence="3" type="ORF">BDW59DRAFT_56172</name>
</gene>
<keyword evidence="1" id="KW-0175">Coiled coil</keyword>
<dbReference type="SUPFAM" id="SSF57959">
    <property type="entry name" value="Leucine zipper domain"/>
    <property type="match status" value="1"/>
</dbReference>
<protein>
    <recommendedName>
        <fullName evidence="5">BZIP domain-containing protein</fullName>
    </recommendedName>
</protein>
<evidence type="ECO:0000313" key="4">
    <source>
        <dbReference type="Proteomes" id="UP001610335"/>
    </source>
</evidence>
<evidence type="ECO:0000313" key="3">
    <source>
        <dbReference type="EMBL" id="KAL2827589.1"/>
    </source>
</evidence>
<sequence length="376" mass="41933">MERKQDQPPAENATFTRSGRPRRSTQPALDKGLKDRRRAQVRIAQQAYRARNQANITALQRRVAQLETALESMGEAVVSFSGALVESDVLTSYPHVADRLRDTVQTCLALARHGEGEHLEDHGSEEIPRIHTPPDELGMSGFDSRVFSHLVDPTLSGSREAFHAAYRSGRLFPFGLDNIASRMEVPAFVEQLRIACLYQGFLVLNNPSIPLDVLRRPFRLLLSLVTREAITLFFRDRLHARLAKRQAEGFSEIPGFKLGGAGTHYPGVFIQPQDIGLQQPQAPEGYTLSAFSPEVQQELDGDWFDVHDLEGYLREKEVSLMIPQYSTSLHSSPRRVVDAVDLTAALLRKGICLGYSPGFKRSDVESAIDSSSWRGA</sequence>
<feature type="coiled-coil region" evidence="1">
    <location>
        <begin position="49"/>
        <end position="76"/>
    </location>
</feature>
<evidence type="ECO:0000256" key="2">
    <source>
        <dbReference type="SAM" id="MobiDB-lite"/>
    </source>
</evidence>
<dbReference type="Proteomes" id="UP001610335">
    <property type="component" value="Unassembled WGS sequence"/>
</dbReference>
<organism evidence="3 4">
    <name type="scientific">Aspergillus cavernicola</name>
    <dbReference type="NCBI Taxonomy" id="176166"/>
    <lineage>
        <taxon>Eukaryota</taxon>
        <taxon>Fungi</taxon>
        <taxon>Dikarya</taxon>
        <taxon>Ascomycota</taxon>
        <taxon>Pezizomycotina</taxon>
        <taxon>Eurotiomycetes</taxon>
        <taxon>Eurotiomycetidae</taxon>
        <taxon>Eurotiales</taxon>
        <taxon>Aspergillaceae</taxon>
        <taxon>Aspergillus</taxon>
        <taxon>Aspergillus subgen. Nidulantes</taxon>
    </lineage>
</organism>
<name>A0ABR4III5_9EURO</name>
<evidence type="ECO:0008006" key="5">
    <source>
        <dbReference type="Google" id="ProtNLM"/>
    </source>
</evidence>
<accession>A0ABR4III5</accession>
<dbReference type="CDD" id="cd14688">
    <property type="entry name" value="bZIP_YAP"/>
    <property type="match status" value="1"/>
</dbReference>
<dbReference type="InterPro" id="IPR046347">
    <property type="entry name" value="bZIP_sf"/>
</dbReference>
<reference evidence="3 4" key="1">
    <citation type="submission" date="2024-07" db="EMBL/GenBank/DDBJ databases">
        <title>Section-level genome sequencing and comparative genomics of Aspergillus sections Usti and Cavernicolus.</title>
        <authorList>
            <consortium name="Lawrence Berkeley National Laboratory"/>
            <person name="Nybo J.L."/>
            <person name="Vesth T.C."/>
            <person name="Theobald S."/>
            <person name="Frisvad J.C."/>
            <person name="Larsen T.O."/>
            <person name="Kjaerboelling I."/>
            <person name="Rothschild-Mancinelli K."/>
            <person name="Lyhne E.K."/>
            <person name="Kogle M.E."/>
            <person name="Barry K."/>
            <person name="Clum A."/>
            <person name="Na H."/>
            <person name="Ledsgaard L."/>
            <person name="Lin J."/>
            <person name="Lipzen A."/>
            <person name="Kuo A."/>
            <person name="Riley R."/>
            <person name="Mondo S."/>
            <person name="LaButti K."/>
            <person name="Haridas S."/>
            <person name="Pangalinan J."/>
            <person name="Salamov A.A."/>
            <person name="Simmons B.A."/>
            <person name="Magnuson J.K."/>
            <person name="Chen J."/>
            <person name="Drula E."/>
            <person name="Henrissat B."/>
            <person name="Wiebenga A."/>
            <person name="Lubbers R.J."/>
            <person name="Gomes A.C."/>
            <person name="Makela M.R."/>
            <person name="Stajich J."/>
            <person name="Grigoriev I.V."/>
            <person name="Mortensen U.H."/>
            <person name="De vries R.P."/>
            <person name="Baker S.E."/>
            <person name="Andersen M.R."/>
        </authorList>
    </citation>
    <scope>NUCLEOTIDE SEQUENCE [LARGE SCALE GENOMIC DNA]</scope>
    <source>
        <strain evidence="3 4">CBS 600.67</strain>
    </source>
</reference>
<dbReference type="EMBL" id="JBFXLS010000024">
    <property type="protein sequence ID" value="KAL2827589.1"/>
    <property type="molecule type" value="Genomic_DNA"/>
</dbReference>
<keyword evidence="4" id="KW-1185">Reference proteome</keyword>
<dbReference type="PANTHER" id="PTHR40618:SF1">
    <property type="entry name" value="B-ZIP TRANSCRIPTION FACTOR (EUROFUNG)"/>
    <property type="match status" value="1"/>
</dbReference>
<proteinExistence type="predicted"/>
<evidence type="ECO:0000256" key="1">
    <source>
        <dbReference type="SAM" id="Coils"/>
    </source>
</evidence>
<feature type="region of interest" description="Disordered" evidence="2">
    <location>
        <begin position="1"/>
        <end position="37"/>
    </location>
</feature>
<dbReference type="Gene3D" id="1.20.5.170">
    <property type="match status" value="1"/>
</dbReference>
<comment type="caution">
    <text evidence="3">The sequence shown here is derived from an EMBL/GenBank/DDBJ whole genome shotgun (WGS) entry which is preliminary data.</text>
</comment>
<dbReference type="PANTHER" id="PTHR40618">
    <property type="entry name" value="B-ZIP TRANSCRIPTION FACTOR (EUROFUNG)-RELATED"/>
    <property type="match status" value="1"/>
</dbReference>